<reference evidence="15" key="2">
    <citation type="submission" date="2021-05" db="EMBL/GenBank/DDBJ databases">
        <authorList>
            <person name="Pain A."/>
        </authorList>
    </citation>
    <scope>NUCLEOTIDE SEQUENCE</scope>
    <source>
        <strain evidence="15">1802A</strain>
    </source>
</reference>
<evidence type="ECO:0000256" key="3">
    <source>
        <dbReference type="ARBA" id="ARBA00008334"/>
    </source>
</evidence>
<dbReference type="InterPro" id="IPR050550">
    <property type="entry name" value="SEC23_SEC24_subfamily"/>
</dbReference>
<dbReference type="InterPro" id="IPR036174">
    <property type="entry name" value="Znf_Sec23_Sec24_sf"/>
</dbReference>
<feature type="domain" description="Sec23/Sec24 trunk" evidence="12">
    <location>
        <begin position="411"/>
        <end position="645"/>
    </location>
</feature>
<evidence type="ECO:0000256" key="1">
    <source>
        <dbReference type="ARBA" id="ARBA00004394"/>
    </source>
</evidence>
<evidence type="ECO:0000256" key="10">
    <source>
        <dbReference type="SAM" id="MobiDB-lite"/>
    </source>
</evidence>
<dbReference type="InterPro" id="IPR029006">
    <property type="entry name" value="ADF-H/Gelsolin-like_dom_sf"/>
</dbReference>
<evidence type="ECO:0000259" key="13">
    <source>
        <dbReference type="Pfam" id="PF04815"/>
    </source>
</evidence>
<feature type="region of interest" description="Disordered" evidence="10">
    <location>
        <begin position="1"/>
        <end position="92"/>
    </location>
</feature>
<gene>
    <name evidence="15" type="ORF">X943_003903</name>
</gene>
<dbReference type="GO" id="GO:0005789">
    <property type="term" value="C:endoplasmic reticulum membrane"/>
    <property type="evidence" value="ECO:0007669"/>
    <property type="project" value="UniProtKB-SubCell"/>
</dbReference>
<organism evidence="15 16">
    <name type="scientific">Babesia divergens</name>
    <dbReference type="NCBI Taxonomy" id="32595"/>
    <lineage>
        <taxon>Eukaryota</taxon>
        <taxon>Sar</taxon>
        <taxon>Alveolata</taxon>
        <taxon>Apicomplexa</taxon>
        <taxon>Aconoidasida</taxon>
        <taxon>Piroplasmida</taxon>
        <taxon>Babesiidae</taxon>
        <taxon>Babesia</taxon>
    </lineage>
</organism>
<dbReference type="SUPFAM" id="SSF82754">
    <property type="entry name" value="C-terminal, gelsolin-like domain of Sec23/24"/>
    <property type="match status" value="1"/>
</dbReference>
<evidence type="ECO:0000259" key="11">
    <source>
        <dbReference type="Pfam" id="PF04810"/>
    </source>
</evidence>
<dbReference type="InterPro" id="IPR006900">
    <property type="entry name" value="Sec23/24_helical_dom"/>
</dbReference>
<dbReference type="EMBL" id="JAHBMH010000062">
    <property type="protein sequence ID" value="KAK1934963.1"/>
    <property type="molecule type" value="Genomic_DNA"/>
</dbReference>
<comment type="subcellular location">
    <subcellularLocation>
        <location evidence="2">Endoplasmic reticulum membrane</location>
    </subcellularLocation>
    <subcellularLocation>
        <location evidence="1">Golgi apparatus membrane</location>
    </subcellularLocation>
</comment>
<dbReference type="Pfam" id="PF04810">
    <property type="entry name" value="zf-Sec23_Sec24"/>
    <property type="match status" value="1"/>
</dbReference>
<dbReference type="PANTHER" id="PTHR13803">
    <property type="entry name" value="SEC24-RELATED PROTEIN"/>
    <property type="match status" value="1"/>
</dbReference>
<dbReference type="Pfam" id="PF04811">
    <property type="entry name" value="Sec23_trunk"/>
    <property type="match status" value="1"/>
</dbReference>
<dbReference type="Pfam" id="PF04815">
    <property type="entry name" value="Sec23_helical"/>
    <property type="match status" value="1"/>
</dbReference>
<evidence type="ECO:0000313" key="15">
    <source>
        <dbReference type="EMBL" id="KAK1934963.1"/>
    </source>
</evidence>
<dbReference type="Gene3D" id="3.40.50.410">
    <property type="entry name" value="von Willebrand factor, type A domain"/>
    <property type="match status" value="1"/>
</dbReference>
<dbReference type="Pfam" id="PF08033">
    <property type="entry name" value="Sec23_BS"/>
    <property type="match status" value="1"/>
</dbReference>
<protein>
    <submittedName>
        <fullName evidence="15">Uncharacterized protein</fullName>
    </submittedName>
</protein>
<dbReference type="SUPFAM" id="SSF82919">
    <property type="entry name" value="Zn-finger domain of Sec23/24"/>
    <property type="match status" value="1"/>
</dbReference>
<dbReference type="Gene3D" id="2.60.40.1670">
    <property type="entry name" value="beta-sandwich domain of Sec23/24"/>
    <property type="match status" value="1"/>
</dbReference>
<name>A0AAD9GAN5_BABDI</name>
<keyword evidence="5" id="KW-0256">Endoplasmic reticulum</keyword>
<comment type="similarity">
    <text evidence="3">Belongs to the SEC23/SEC24 family. SEC24 subfamily.</text>
</comment>
<comment type="caution">
    <text evidence="15">The sequence shown here is derived from an EMBL/GenBank/DDBJ whole genome shotgun (WGS) entry which is preliminary data.</text>
</comment>
<evidence type="ECO:0000256" key="8">
    <source>
        <dbReference type="ARBA" id="ARBA00023034"/>
    </source>
</evidence>
<evidence type="ECO:0000256" key="4">
    <source>
        <dbReference type="ARBA" id="ARBA00022448"/>
    </source>
</evidence>
<evidence type="ECO:0000256" key="6">
    <source>
        <dbReference type="ARBA" id="ARBA00022892"/>
    </source>
</evidence>
<dbReference type="InterPro" id="IPR036180">
    <property type="entry name" value="Gelsolin-like_dom_sf"/>
</dbReference>
<evidence type="ECO:0000256" key="9">
    <source>
        <dbReference type="ARBA" id="ARBA00023136"/>
    </source>
</evidence>
<dbReference type="InterPro" id="IPR012990">
    <property type="entry name" value="Beta-sandwich_Sec23_24"/>
</dbReference>
<accession>A0AAD9GAN5</accession>
<dbReference type="GO" id="GO:0008270">
    <property type="term" value="F:zinc ion binding"/>
    <property type="evidence" value="ECO:0007669"/>
    <property type="project" value="InterPro"/>
</dbReference>
<evidence type="ECO:0000256" key="2">
    <source>
        <dbReference type="ARBA" id="ARBA00004586"/>
    </source>
</evidence>
<dbReference type="GO" id="GO:0006886">
    <property type="term" value="P:intracellular protein transport"/>
    <property type="evidence" value="ECO:0007669"/>
    <property type="project" value="InterPro"/>
</dbReference>
<keyword evidence="8" id="KW-0333">Golgi apparatus</keyword>
<keyword evidence="4" id="KW-0813">Transport</keyword>
<evidence type="ECO:0000259" key="14">
    <source>
        <dbReference type="Pfam" id="PF08033"/>
    </source>
</evidence>
<dbReference type="Gene3D" id="3.40.20.10">
    <property type="entry name" value="Severin"/>
    <property type="match status" value="1"/>
</dbReference>
<evidence type="ECO:0000256" key="7">
    <source>
        <dbReference type="ARBA" id="ARBA00022927"/>
    </source>
</evidence>
<dbReference type="AlphaFoldDB" id="A0AAD9GAN5"/>
<keyword evidence="9" id="KW-0472">Membrane</keyword>
<dbReference type="SUPFAM" id="SSF81995">
    <property type="entry name" value="beta-sandwich domain of Sec23/24"/>
    <property type="match status" value="1"/>
</dbReference>
<keyword evidence="7" id="KW-0653">Protein transport</keyword>
<dbReference type="GO" id="GO:0000149">
    <property type="term" value="F:SNARE binding"/>
    <property type="evidence" value="ECO:0007669"/>
    <property type="project" value="TreeGrafter"/>
</dbReference>
<dbReference type="GO" id="GO:0090110">
    <property type="term" value="P:COPII-coated vesicle cargo loading"/>
    <property type="evidence" value="ECO:0007669"/>
    <property type="project" value="TreeGrafter"/>
</dbReference>
<evidence type="ECO:0000256" key="5">
    <source>
        <dbReference type="ARBA" id="ARBA00022824"/>
    </source>
</evidence>
<dbReference type="GO" id="GO:0070971">
    <property type="term" value="C:endoplasmic reticulum exit site"/>
    <property type="evidence" value="ECO:0007669"/>
    <property type="project" value="TreeGrafter"/>
</dbReference>
<feature type="domain" description="Sec23/Sec24 beta-sandwich" evidence="14">
    <location>
        <begin position="650"/>
        <end position="739"/>
    </location>
</feature>
<sequence length="1009" mass="112465">MDQNQKFFIPSPPQGDATVPSQLVSRHYLQAPHHNDEPFPSKPQTGNNNDGGPKLSRSMVTRKHHSSQTILPQFDESTRVLDGGNDGTDSKSLDAIVSDIESDDDEPLDLNSPDSYYIDRDLEKLVFSYGPYTPNKIDNNQVPRPKVNVINTDNYGDSKVTSPVASFIEQKAVNLGVCHEKYITMSLAEIPLYGDTLNRINLPLAAVVQPFAEEFKTKVPVVDLVTAIGEQDHSKQNLIRCPKCMAYINPAMEGDSRLNYRICNFCYKGFTLTQPELLGLASLKSKVGGKVKVPPIMRGSVDFVAPLRYYAPVAQENESISEQITNVFRRATALSSSIPIISRNNSEQSYVAYSTYGVNGMATPSVSASESTTPLSRMESTDVPIMRRASSYVPSMRFSVPSSSIEDDYQKKPVYIIVVESTALSNSMALRKCVLNALVAALEECKNKQTSVRFCVITFDRVIYLYDCRNEKYSVNIMTEVDGAFSPGCAEELFMEFDGNDMTPIYKYIDFIAKTCMKPTGSLSCGNAALSVAVSLLSDAKLPGTVCMFYAQPPEVGVGRCIKPEINNEFVLDESMKLLYDGLTQDCYDHGIAVDVYICAQRERIPGDVQVQYLSQQTAGKSCYFSSFKAEVDGTKIMNNFVRLFTVRHAYNCELKIRTSKPMSIKENYSPFHSTRAIIDKTALRIPRLSPDTAICFVMSLDELINDKRDLYVQVACMYNCSVTGKKLIRVHTQSMKVSTNVTTIFKSANYKVLVNLYARRMAYHMIKSGVNSKKAILTEVVGALCSYRRLCAPSTPENQLILPDNLKLLPASLNALFKMYAGGDQGFEFLQKMLGTLLASVSETTYVYARCYCLHRSLYDSHGSVPLGGWKFACKSMPSSISHIFSDGMYLIDDGNKLVLYFGPHVKWALLQELFGHDLLLDDQTANTLEISKETETGKNLLNIIECVRALHRGSPFMNLKILPYCSKQHRLIKLLLLEDESGGEPSYVTSLVQLHKSIRQTQENLLG</sequence>
<dbReference type="SUPFAM" id="SSF53300">
    <property type="entry name" value="vWA-like"/>
    <property type="match status" value="1"/>
</dbReference>
<evidence type="ECO:0000259" key="12">
    <source>
        <dbReference type="Pfam" id="PF04811"/>
    </source>
</evidence>
<dbReference type="GO" id="GO:0030127">
    <property type="term" value="C:COPII vesicle coat"/>
    <property type="evidence" value="ECO:0007669"/>
    <property type="project" value="InterPro"/>
</dbReference>
<dbReference type="InterPro" id="IPR036175">
    <property type="entry name" value="Sec23/24_helical_dom_sf"/>
</dbReference>
<keyword evidence="16" id="KW-1185">Reference proteome</keyword>
<dbReference type="PANTHER" id="PTHR13803:SF39">
    <property type="entry name" value="SECRETORY 24AB, ISOFORM A"/>
    <property type="match status" value="1"/>
</dbReference>
<dbReference type="InterPro" id="IPR006896">
    <property type="entry name" value="Sec23/24_trunk_dom"/>
</dbReference>
<dbReference type="GO" id="GO:0000139">
    <property type="term" value="C:Golgi membrane"/>
    <property type="evidence" value="ECO:0007669"/>
    <property type="project" value="UniProtKB-SubCell"/>
</dbReference>
<dbReference type="Gene3D" id="1.20.120.730">
    <property type="entry name" value="Sec23/Sec24 helical domain"/>
    <property type="match status" value="1"/>
</dbReference>
<dbReference type="SUPFAM" id="SSF81811">
    <property type="entry name" value="Helical domain of Sec23/24"/>
    <property type="match status" value="1"/>
</dbReference>
<reference evidence="15" key="1">
    <citation type="journal article" date="2014" name="Nucleic Acids Res.">
        <title>The evolutionary dynamics of variant antigen genes in Babesia reveal a history of genomic innovation underlying host-parasite interaction.</title>
        <authorList>
            <person name="Jackson A.P."/>
            <person name="Otto T.D."/>
            <person name="Darby A."/>
            <person name="Ramaprasad A."/>
            <person name="Xia D."/>
            <person name="Echaide I.E."/>
            <person name="Farber M."/>
            <person name="Gahlot S."/>
            <person name="Gamble J."/>
            <person name="Gupta D."/>
            <person name="Gupta Y."/>
            <person name="Jackson L."/>
            <person name="Malandrin L."/>
            <person name="Malas T.B."/>
            <person name="Moussa E."/>
            <person name="Nair M."/>
            <person name="Reid A.J."/>
            <person name="Sanders M."/>
            <person name="Sharma J."/>
            <person name="Tracey A."/>
            <person name="Quail M.A."/>
            <person name="Weir W."/>
            <person name="Wastling J.M."/>
            <person name="Hall N."/>
            <person name="Willadsen P."/>
            <person name="Lingelbach K."/>
            <person name="Shiels B."/>
            <person name="Tait A."/>
            <person name="Berriman M."/>
            <person name="Allred D.R."/>
            <person name="Pain A."/>
        </authorList>
    </citation>
    <scope>NUCLEOTIDE SEQUENCE</scope>
    <source>
        <strain evidence="15">1802A</strain>
    </source>
</reference>
<dbReference type="Gene3D" id="2.30.30.380">
    <property type="entry name" value="Zn-finger domain of Sec23/24"/>
    <property type="match status" value="1"/>
</dbReference>
<feature type="domain" description="Zinc finger Sec23/Sec24-type" evidence="11">
    <location>
        <begin position="239"/>
        <end position="270"/>
    </location>
</feature>
<feature type="domain" description="Sec23/Sec24 helical" evidence="13">
    <location>
        <begin position="752"/>
        <end position="819"/>
    </location>
</feature>
<dbReference type="InterPro" id="IPR006895">
    <property type="entry name" value="Znf_Sec23_Sec24"/>
</dbReference>
<keyword evidence="6" id="KW-0931">ER-Golgi transport</keyword>
<proteinExistence type="inferred from homology"/>
<dbReference type="InterPro" id="IPR036465">
    <property type="entry name" value="vWFA_dom_sf"/>
</dbReference>
<dbReference type="Proteomes" id="UP001195914">
    <property type="component" value="Unassembled WGS sequence"/>
</dbReference>
<evidence type="ECO:0000313" key="16">
    <source>
        <dbReference type="Proteomes" id="UP001195914"/>
    </source>
</evidence>